<dbReference type="Gene3D" id="3.40.50.620">
    <property type="entry name" value="HUPs"/>
    <property type="match status" value="2"/>
</dbReference>
<dbReference type="GO" id="GO:0006438">
    <property type="term" value="P:valyl-tRNA aminoacylation"/>
    <property type="evidence" value="ECO:0007669"/>
    <property type="project" value="UniProtKB-UniRule"/>
</dbReference>
<dbReference type="SUPFAM" id="SSF52374">
    <property type="entry name" value="Nucleotidylyl transferase"/>
    <property type="match status" value="1"/>
</dbReference>
<comment type="subcellular location">
    <subcellularLocation>
        <location evidence="8">Cytoplasm</location>
    </subcellularLocation>
</comment>
<dbReference type="Gene3D" id="3.90.740.10">
    <property type="entry name" value="Valyl/Leucyl/Isoleucyl-tRNA synthetase, editing domain"/>
    <property type="match status" value="2"/>
</dbReference>
<evidence type="ECO:0000313" key="13">
    <source>
        <dbReference type="Proteomes" id="UP000294404"/>
    </source>
</evidence>
<keyword evidence="8" id="KW-0175">Coiled coil</keyword>
<feature type="transmembrane region" description="Helical" evidence="9">
    <location>
        <begin position="507"/>
        <end position="531"/>
    </location>
</feature>
<proteinExistence type="inferred from homology"/>
<feature type="transmembrane region" description="Helical" evidence="9">
    <location>
        <begin position="743"/>
        <end position="765"/>
    </location>
</feature>
<dbReference type="InterPro" id="IPR001412">
    <property type="entry name" value="aa-tRNA-synth_I_CS"/>
</dbReference>
<dbReference type="InterPro" id="IPR037118">
    <property type="entry name" value="Val-tRNA_synth_C_sf"/>
</dbReference>
<dbReference type="NCBIfam" id="TIGR00422">
    <property type="entry name" value="valS"/>
    <property type="match status" value="1"/>
</dbReference>
<dbReference type="InterPro" id="IPR013155">
    <property type="entry name" value="M/V/L/I-tRNA-synth_anticd-bd"/>
</dbReference>
<dbReference type="OrthoDB" id="9810365at2"/>
<evidence type="ECO:0000256" key="8">
    <source>
        <dbReference type="HAMAP-Rule" id="MF_02004"/>
    </source>
</evidence>
<keyword evidence="2 8" id="KW-0436">Ligase</keyword>
<evidence type="ECO:0000256" key="5">
    <source>
        <dbReference type="ARBA" id="ARBA00022917"/>
    </source>
</evidence>
<dbReference type="GO" id="GO:0004832">
    <property type="term" value="F:valine-tRNA ligase activity"/>
    <property type="evidence" value="ECO:0007669"/>
    <property type="project" value="UniProtKB-UniRule"/>
</dbReference>
<keyword evidence="9" id="KW-0812">Transmembrane</keyword>
<dbReference type="PROSITE" id="PS00178">
    <property type="entry name" value="AA_TRNA_LIGASE_I"/>
    <property type="match status" value="1"/>
</dbReference>
<keyword evidence="9" id="KW-1133">Transmembrane helix</keyword>
<keyword evidence="3 8" id="KW-0547">Nucleotide-binding</keyword>
<dbReference type="PRINTS" id="PR00986">
    <property type="entry name" value="TRNASYNTHVAL"/>
</dbReference>
<keyword evidence="5 8" id="KW-0648">Protein biosynthesis</keyword>
<keyword evidence="4 8" id="KW-0067">ATP-binding</keyword>
<comment type="subunit">
    <text evidence="8">Monomer.</text>
</comment>
<feature type="coiled-coil region" evidence="8">
    <location>
        <begin position="927"/>
        <end position="954"/>
    </location>
</feature>
<dbReference type="SUPFAM" id="SSF47323">
    <property type="entry name" value="Anticodon-binding domain of a subclass of class I aminoacyl-tRNA synthetases"/>
    <property type="match status" value="1"/>
</dbReference>
<keyword evidence="9" id="KW-0472">Membrane</keyword>
<keyword evidence="1 8" id="KW-0963">Cytoplasm</keyword>
<evidence type="ECO:0000259" key="10">
    <source>
        <dbReference type="Pfam" id="PF00133"/>
    </source>
</evidence>
<comment type="function">
    <text evidence="8">Catalyzes the attachment of valine to tRNA(Val). As ValRS can inadvertently accommodate and process structurally similar amino acids such as threonine, to avoid such errors, it has a 'posttransfer' editing activity that hydrolyzes mischarged Thr-tRNA(Val) in a tRNA-dependent manner.</text>
</comment>
<dbReference type="GO" id="GO:0002161">
    <property type="term" value="F:aminoacyl-tRNA deacylase activity"/>
    <property type="evidence" value="ECO:0007669"/>
    <property type="project" value="InterPro"/>
</dbReference>
<reference evidence="12 13" key="1">
    <citation type="submission" date="2019-02" db="EMBL/GenBank/DDBJ databases">
        <authorList>
            <person name="Manzano-Marin A."/>
            <person name="Manzano-Marin A."/>
        </authorList>
    </citation>
    <scope>NUCLEOTIDE SEQUENCE [LARGE SCALE GENOMIC DNA]</scope>
    <source>
        <strain evidence="12 13">BuCicuneomaculata</strain>
    </source>
</reference>
<dbReference type="NCBIfam" id="NF004349">
    <property type="entry name" value="PRK05729.1"/>
    <property type="match status" value="1"/>
</dbReference>
<comment type="domain">
    <text evidence="8">ValRS has two distinct active sites: one for aminoacylation and one for editing. The misactivated threonine is translocated from the active site to the editing site.</text>
</comment>
<dbReference type="InterPro" id="IPR002303">
    <property type="entry name" value="Valyl-tRNA_ligase"/>
</dbReference>
<feature type="short sequence motif" description="'HIGH' region" evidence="8">
    <location>
        <begin position="43"/>
        <end position="53"/>
    </location>
</feature>
<evidence type="ECO:0000256" key="3">
    <source>
        <dbReference type="ARBA" id="ARBA00022741"/>
    </source>
</evidence>
<evidence type="ECO:0000256" key="6">
    <source>
        <dbReference type="ARBA" id="ARBA00023146"/>
    </source>
</evidence>
<evidence type="ECO:0000256" key="2">
    <source>
        <dbReference type="ARBA" id="ARBA00022598"/>
    </source>
</evidence>
<dbReference type="PANTHER" id="PTHR11946">
    <property type="entry name" value="VALYL-TRNA SYNTHETASES"/>
    <property type="match status" value="1"/>
</dbReference>
<evidence type="ECO:0000256" key="4">
    <source>
        <dbReference type="ARBA" id="ARBA00022840"/>
    </source>
</evidence>
<dbReference type="GO" id="GO:0005829">
    <property type="term" value="C:cytosol"/>
    <property type="evidence" value="ECO:0007669"/>
    <property type="project" value="TreeGrafter"/>
</dbReference>
<protein>
    <recommendedName>
        <fullName evidence="8">Valine--tRNA ligase</fullName>
        <ecNumber evidence="8">6.1.1.9</ecNumber>
    </recommendedName>
    <alternativeName>
        <fullName evidence="8">Valyl-tRNA synthetase</fullName>
        <shortName evidence="8">ValRS</shortName>
    </alternativeName>
</protein>
<accession>A0A451CYW2</accession>
<evidence type="ECO:0000256" key="1">
    <source>
        <dbReference type="ARBA" id="ARBA00022490"/>
    </source>
</evidence>
<dbReference type="InterPro" id="IPR014729">
    <property type="entry name" value="Rossmann-like_a/b/a_fold"/>
</dbReference>
<dbReference type="SUPFAM" id="SSF50677">
    <property type="entry name" value="ValRS/IleRS/LeuRS editing domain"/>
    <property type="match status" value="1"/>
</dbReference>
<sequence length="957" mass="112671">MDKNFNFILIEKKIQKIFKKNNFFCSDNKNIIKNNFCIMVPPPNITGYLHIGHAFQQTIMDVLIRYHRMSGKNALLQMGTDHAGIATQMVVERNLFEQKGKNKNSYTRKEFIKKIFNWKKKSESIMFDQIKRLGHLINWNEVRFTLDTDFSIAVKKVFIMLYKDGLIYRNKKLVYWDPKFKTVVSDLEVENRAGSNTMWYIEYFLIHDSCRHIKFINKASVVIATTRPETLLGDTALAVHPDDVRYKKYIGCFVKVPIVDRIIPIISDVSIDMSKGTGCMKVTPAHDFNDYEIGQRNKLSMIDIFSKSGTILNKLNIFNYRGQKIKLFNSFIPKDLRSLDRFLARKKILSMLKKIGCLKKSIICRNSIPYGDRSGVVLEPKLTNQWYLSTKLLSITAVNAVKEKKIVFIPQQYTNMFLSWMNNIQDWCISRQLWWGHQIPVWYDVHDNIYVGENETSIRQEYSLDKDILLFQDPDVLDTWFSSSLWTFAGLGWPVDNKKLSIFHPTDVLVCGFDIIFFWIARMIMITMYILKDKHGNAQIPFKTVYLTGLIRDENGQKMSKSNGNVLDPIDMIDGISLIKLIKKRTKNLIHNKKISKIVKNNTIKYFPHGICAHSTDAVRYTFISLATTSRNINWDMNRLNGYQNFCNKIWNASRFVIKNIKNTVYQKKIFSSLLLDHWIYFKLNNVINKYHVLLKLFRFDRLSRLLYKFIWNIFCDQYLEMIKPILQFGLDYEVNAVKNTLFRILSAILLMIHPIMPFITTYIWNFLYQLNKQFNSIIFLNSFPKYYSHYNNSDINKFMSWFKKIISVLRCVRVDTKVKHTTLLQVYLKNISLDQKVFLNENNTLLKKIAYLDCLTEIVDIDNLSSYIMRIIDDVEIFILINSKLNIDIELKRIDKKILVINKNIKKIKSLLLNKNFLKKAPSYFISEQKLSLKNSENSLKKMNHQKQKLFQKLLV</sequence>
<dbReference type="InterPro" id="IPR009008">
    <property type="entry name" value="Val/Leu/Ile-tRNA-synth_edit"/>
</dbReference>
<dbReference type="SUPFAM" id="SSF46589">
    <property type="entry name" value="tRNA-binding arm"/>
    <property type="match status" value="1"/>
</dbReference>
<dbReference type="Proteomes" id="UP000294404">
    <property type="component" value="Chromosome"/>
</dbReference>
<feature type="domain" description="Aminoacyl-tRNA synthetase class Ia" evidence="10">
    <location>
        <begin position="14"/>
        <end position="636"/>
    </location>
</feature>
<dbReference type="InterPro" id="IPR002300">
    <property type="entry name" value="aa-tRNA-synth_Ia"/>
</dbReference>
<dbReference type="CDD" id="cd07962">
    <property type="entry name" value="Anticodon_Ia_Val"/>
    <property type="match status" value="1"/>
</dbReference>
<keyword evidence="6 8" id="KW-0030">Aminoacyl-tRNA synthetase</keyword>
<dbReference type="Pfam" id="PF00133">
    <property type="entry name" value="tRNA-synt_1"/>
    <property type="match status" value="1"/>
</dbReference>
<dbReference type="InterPro" id="IPR010978">
    <property type="entry name" value="tRNA-bd_arm"/>
</dbReference>
<dbReference type="PANTHER" id="PTHR11946:SF93">
    <property type="entry name" value="VALINE--TRNA LIGASE, CHLOROPLASTIC_MITOCHONDRIAL 2"/>
    <property type="match status" value="1"/>
</dbReference>
<dbReference type="EC" id="6.1.1.9" evidence="8"/>
<dbReference type="InterPro" id="IPR009080">
    <property type="entry name" value="tRNAsynth_Ia_anticodon-bd"/>
</dbReference>
<evidence type="ECO:0000313" key="12">
    <source>
        <dbReference type="EMBL" id="VFP78219.1"/>
    </source>
</evidence>
<dbReference type="Pfam" id="PF08264">
    <property type="entry name" value="Anticodon_1"/>
    <property type="match status" value="1"/>
</dbReference>
<feature type="domain" description="Methionyl/Valyl/Leucyl/Isoleucyl-tRNA synthetase anticodon-binding" evidence="11">
    <location>
        <begin position="677"/>
        <end position="828"/>
    </location>
</feature>
<evidence type="ECO:0000256" key="9">
    <source>
        <dbReference type="SAM" id="Phobius"/>
    </source>
</evidence>
<dbReference type="GO" id="GO:0005524">
    <property type="term" value="F:ATP binding"/>
    <property type="evidence" value="ECO:0007669"/>
    <property type="project" value="UniProtKB-UniRule"/>
</dbReference>
<comment type="catalytic activity">
    <reaction evidence="7 8">
        <text>tRNA(Val) + L-valine + ATP = L-valyl-tRNA(Val) + AMP + diphosphate</text>
        <dbReference type="Rhea" id="RHEA:10704"/>
        <dbReference type="Rhea" id="RHEA-COMP:9672"/>
        <dbReference type="Rhea" id="RHEA-COMP:9708"/>
        <dbReference type="ChEBI" id="CHEBI:30616"/>
        <dbReference type="ChEBI" id="CHEBI:33019"/>
        <dbReference type="ChEBI" id="CHEBI:57762"/>
        <dbReference type="ChEBI" id="CHEBI:78442"/>
        <dbReference type="ChEBI" id="CHEBI:78537"/>
        <dbReference type="ChEBI" id="CHEBI:456215"/>
        <dbReference type="EC" id="6.1.1.9"/>
    </reaction>
</comment>
<feature type="binding site" evidence="8">
    <location>
        <position position="561"/>
    </location>
    <ligand>
        <name>ATP</name>
        <dbReference type="ChEBI" id="CHEBI:30616"/>
    </ligand>
</feature>
<dbReference type="FunFam" id="3.40.50.620:FF:000020">
    <property type="entry name" value="Valine--tRNA ligase, mitochondrial"/>
    <property type="match status" value="1"/>
</dbReference>
<dbReference type="Gene3D" id="1.10.730.10">
    <property type="entry name" value="Isoleucyl-tRNA Synthetase, Domain 1"/>
    <property type="match status" value="1"/>
</dbReference>
<dbReference type="HAMAP" id="MF_02004">
    <property type="entry name" value="Val_tRNA_synth_type1"/>
    <property type="match status" value="1"/>
</dbReference>
<evidence type="ECO:0000256" key="7">
    <source>
        <dbReference type="ARBA" id="ARBA00047552"/>
    </source>
</evidence>
<dbReference type="InterPro" id="IPR033705">
    <property type="entry name" value="Anticodon_Ia_Val"/>
</dbReference>
<feature type="short sequence motif" description="'KMSKS' region" evidence="8">
    <location>
        <begin position="558"/>
        <end position="562"/>
    </location>
</feature>
<comment type="domain">
    <text evidence="8">The C-terminal coiled-coil domain is crucial for aminoacylation activity.</text>
</comment>
<evidence type="ECO:0000259" key="11">
    <source>
        <dbReference type="Pfam" id="PF08264"/>
    </source>
</evidence>
<name>A0A451CYW2_9GAMM</name>
<gene>
    <name evidence="8 12" type="primary">valS</name>
    <name evidence="12" type="ORF">BUCICUMA2628_231</name>
</gene>
<dbReference type="Gene3D" id="1.10.287.380">
    <property type="entry name" value="Valyl-tRNA synthetase, C-terminal domain"/>
    <property type="match status" value="1"/>
</dbReference>
<comment type="similarity">
    <text evidence="8">Belongs to the class-I aminoacyl-tRNA synthetase family. ValS type 1 subfamily.</text>
</comment>
<dbReference type="EMBL" id="LR217695">
    <property type="protein sequence ID" value="VFP78219.1"/>
    <property type="molecule type" value="Genomic_DNA"/>
</dbReference>
<organism evidence="12 13">
    <name type="scientific">Buchnera aphidicola</name>
    <name type="common">Cinara cuneomaculata</name>
    <dbReference type="NCBI Taxonomy" id="1660040"/>
    <lineage>
        <taxon>Bacteria</taxon>
        <taxon>Pseudomonadati</taxon>
        <taxon>Pseudomonadota</taxon>
        <taxon>Gammaproteobacteria</taxon>
        <taxon>Enterobacterales</taxon>
        <taxon>Erwiniaceae</taxon>
        <taxon>Buchnera</taxon>
    </lineage>
</organism>
<dbReference type="AlphaFoldDB" id="A0A451CYW2"/>